<feature type="compositionally biased region" description="Low complexity" evidence="2">
    <location>
        <begin position="844"/>
        <end position="856"/>
    </location>
</feature>
<feature type="compositionally biased region" description="Low complexity" evidence="2">
    <location>
        <begin position="334"/>
        <end position="350"/>
    </location>
</feature>
<feature type="compositionally biased region" description="Polar residues" evidence="2">
    <location>
        <begin position="231"/>
        <end position="247"/>
    </location>
</feature>
<feature type="compositionally biased region" description="Low complexity" evidence="2">
    <location>
        <begin position="782"/>
        <end position="810"/>
    </location>
</feature>
<feature type="compositionally biased region" description="Polar residues" evidence="2">
    <location>
        <begin position="748"/>
        <end position="764"/>
    </location>
</feature>
<evidence type="ECO:0000256" key="1">
    <source>
        <dbReference type="SAM" id="Coils"/>
    </source>
</evidence>
<organism evidence="3 4">
    <name type="scientific">Cryptococcus depauperatus CBS 7841</name>
    <dbReference type="NCBI Taxonomy" id="1295531"/>
    <lineage>
        <taxon>Eukaryota</taxon>
        <taxon>Fungi</taxon>
        <taxon>Dikarya</taxon>
        <taxon>Basidiomycota</taxon>
        <taxon>Agaricomycotina</taxon>
        <taxon>Tremellomycetes</taxon>
        <taxon>Tremellales</taxon>
        <taxon>Cryptococcaceae</taxon>
        <taxon>Cryptococcus</taxon>
    </lineage>
</organism>
<feature type="region of interest" description="Disordered" evidence="2">
    <location>
        <begin position="546"/>
        <end position="582"/>
    </location>
</feature>
<sequence length="1071" mass="116944">MSSNSLSKRRSKQQAENWDDDFEFSLPTPKRSNLAKEGSLEDEWDEDWDKSPLFPPAAAVGSRSTRGLSFSRGFSKIPSPLNVLPNSCEPLRHSSSYSKDLPPSPSPIPSSSQTPHRPLLSMKSSSSLTGEQEQKSRLRSGSTATDTDITPRKKLVKRQPSAPFMPILSSRRKVKISASALSCSSDHREGECYDPHCLSESASIPGYSRSSTLTTWPLMGSPTKSKVKLTPLSTSTGDAGGNNSFASTVKRLGSLSRKHGRRISGGWKFGTQSSSSSSNSGVGGSVNVGSMLTQPKEGKPLPLATVIGSPVKEDTDQVSKTNDLTDSPVVVDHPTQPQQQQQKSNHRPQPSDQWDQDFPISSTMLLKLDQVEKSAAHEKTLLAEAEKKKKEDKQRRRQSWNDFVIPRNVMEKQKDLKEGISAVRQFAGGLDTLKNLVSIHSELCNHIYSAGSVNQTLKFDALEAEFAQWWEMAVVLIEVGSTGKDGGFVASVESPKRERRVTLATEEARSAGEVLKQVVPPSPSSSYLLLPSSFATTLQIISSTRKISLPDPEGSPSLNGPPRASPPPEQWRASTGRQDLSRRQLEVLKTMLKTPVSNKSSLSRSAGRPTMMRGTTTLSVRTGLTERFEQTAEPEIDQTQQLNRTLMLRDQTQLRINTSSPQISDTDVVLASSKLKDSRRMSKAGLAGLKEFLRSLKREKYDSENGEKRPAPRRIKSRSKVREGIVFTEVDQGKIKSSTSPIRPKSPTKISGWSRNPQSPSAASSLAEDQDQTSRSAFAALGPSSSPFSTPGTVLALQSQLSSSRITSQSPVPVVTPSKPAAIPKRPNIRNIFRTSSGNWGDLVGVSNSSPSSVGSGKDGSHSLRKRGSTQLLEQKSGRLTKDKDEVIDDKRRTRKEKARPQTAGSLSGQIAGVTRNSISVSDPLPHLHRGHSATEIEITITEKGVAESDMTLKPKRRSCNTSTKLGIGWPEKKTDEDTHSPASQLIPDGLHAASTSTSNAVNIAGETGRETEDEEEIVVALTPENLPALLEYLRQCEAKLEEWKERMTREGLIGMMDRQVSRVNGFQTEK</sequence>
<dbReference type="AlphaFoldDB" id="A0AAJ8LZ30"/>
<evidence type="ECO:0000313" key="3">
    <source>
        <dbReference type="EMBL" id="WVN85382.1"/>
    </source>
</evidence>
<feature type="region of interest" description="Disordered" evidence="2">
    <location>
        <begin position="700"/>
        <end position="720"/>
    </location>
</feature>
<dbReference type="KEGG" id="cdep:91084743"/>
<feature type="compositionally biased region" description="Basic and acidic residues" evidence="2">
    <location>
        <begin position="971"/>
        <end position="980"/>
    </location>
</feature>
<feature type="region of interest" description="Disordered" evidence="2">
    <location>
        <begin position="732"/>
        <end position="823"/>
    </location>
</feature>
<gene>
    <name evidence="3" type="ORF">L203_100527</name>
</gene>
<feature type="compositionally biased region" description="Polar residues" evidence="2">
    <location>
        <begin position="122"/>
        <end position="131"/>
    </location>
</feature>
<reference evidence="3" key="2">
    <citation type="journal article" date="2022" name="Elife">
        <title>Obligate sexual reproduction of a homothallic fungus closely related to the Cryptococcus pathogenic species complex.</title>
        <authorList>
            <person name="Passer A.R."/>
            <person name="Clancey S.A."/>
            <person name="Shea T."/>
            <person name="David-Palma M."/>
            <person name="Averette A.F."/>
            <person name="Boekhout T."/>
            <person name="Porcel B.M."/>
            <person name="Nowrousian M."/>
            <person name="Cuomo C.A."/>
            <person name="Sun S."/>
            <person name="Heitman J."/>
            <person name="Coelho M.A."/>
        </authorList>
    </citation>
    <scope>NUCLEOTIDE SEQUENCE</scope>
    <source>
        <strain evidence="3">CBS 7841</strain>
    </source>
</reference>
<feature type="compositionally biased region" description="Basic and acidic residues" evidence="2">
    <location>
        <begin position="700"/>
        <end position="710"/>
    </location>
</feature>
<feature type="compositionally biased region" description="Polar residues" evidence="2">
    <location>
        <begin position="139"/>
        <end position="148"/>
    </location>
</feature>
<name>A0AAJ8LZ30_9TREE</name>
<feature type="region of interest" description="Disordered" evidence="2">
    <location>
        <begin position="215"/>
        <end position="357"/>
    </location>
</feature>
<keyword evidence="4" id="KW-1185">Reference proteome</keyword>
<feature type="region of interest" description="Disordered" evidence="2">
    <location>
        <begin position="1"/>
        <end position="168"/>
    </location>
</feature>
<evidence type="ECO:0000313" key="4">
    <source>
        <dbReference type="Proteomes" id="UP000094043"/>
    </source>
</evidence>
<dbReference type="RefSeq" id="XP_066066083.1">
    <property type="nucleotide sequence ID" value="XM_066209986.1"/>
</dbReference>
<feature type="region of interest" description="Disordered" evidence="2">
    <location>
        <begin position="835"/>
        <end position="908"/>
    </location>
</feature>
<keyword evidence="1" id="KW-0175">Coiled coil</keyword>
<feature type="compositionally biased region" description="Basic and acidic residues" evidence="2">
    <location>
        <begin position="876"/>
        <end position="892"/>
    </location>
</feature>
<reference evidence="3" key="1">
    <citation type="submission" date="2016-06" db="EMBL/GenBank/DDBJ databases">
        <authorList>
            <person name="Cuomo C."/>
            <person name="Litvintseva A."/>
            <person name="Heitman J."/>
            <person name="Chen Y."/>
            <person name="Sun S."/>
            <person name="Springer D."/>
            <person name="Dromer F."/>
            <person name="Young S."/>
            <person name="Zeng Q."/>
            <person name="Chapman S."/>
            <person name="Gujja S."/>
            <person name="Saif S."/>
            <person name="Birren B."/>
        </authorList>
    </citation>
    <scope>NUCLEOTIDE SEQUENCE</scope>
    <source>
        <strain evidence="3">CBS 7841</strain>
    </source>
</reference>
<protein>
    <submittedName>
        <fullName evidence="3">Uncharacterized protein</fullName>
    </submittedName>
</protein>
<accession>A0AAJ8LZ30</accession>
<evidence type="ECO:0000256" key="2">
    <source>
        <dbReference type="SAM" id="MobiDB-lite"/>
    </source>
</evidence>
<reference evidence="3" key="3">
    <citation type="submission" date="2024-01" db="EMBL/GenBank/DDBJ databases">
        <authorList>
            <person name="Coelho M.A."/>
            <person name="David-Palma M."/>
            <person name="Shea T."/>
            <person name="Sun S."/>
            <person name="Cuomo C.A."/>
            <person name="Heitman J."/>
        </authorList>
    </citation>
    <scope>NUCLEOTIDE SEQUENCE</scope>
    <source>
        <strain evidence="3">CBS 7841</strain>
    </source>
</reference>
<feature type="coiled-coil region" evidence="1">
    <location>
        <begin position="368"/>
        <end position="395"/>
    </location>
</feature>
<dbReference type="Proteomes" id="UP000094043">
    <property type="component" value="Chromosome 1"/>
</dbReference>
<feature type="region of interest" description="Disordered" evidence="2">
    <location>
        <begin position="950"/>
        <end position="989"/>
    </location>
</feature>
<proteinExistence type="predicted"/>
<dbReference type="EMBL" id="CP143784">
    <property type="protein sequence ID" value="WVN85382.1"/>
    <property type="molecule type" value="Genomic_DNA"/>
</dbReference>
<dbReference type="GeneID" id="91084743"/>